<dbReference type="EMBL" id="CAJJDN010000042">
    <property type="protein sequence ID" value="CAD8081845.1"/>
    <property type="molecule type" value="Genomic_DNA"/>
</dbReference>
<sequence length="474" mass="55774">MLKSIRRKLQAITDYENENYEITIELLKRGDLTKTELEFMMKNFGNLKFFEEQKSKLPLYLYTQIYKNLNYENVRAYESVFNYGDMGSTYYIILKGEVVVLLPKPQIQEELLNHRLTVEQIRQRIENEKRKQFSDFNEYLTIAYQDFIKVRVLKAGDTFGELALITKSKRTATIICSVDCHFMTLQKNAFDRILYEHHNSIHKQQLAFFDNIPYLHGIPDSHLTQLMHQMIEIQPKLNSIIYKENEESHSVYFIMTGEVELSYQINNRQRIVISLMTKGAIFGENEILKGIKRTQKATCKSNETILMTLSSQQFLMTLENHNLTTDSSKKSELKAERHLKQILLRRKATESLLTNRPQTKTILNLDSEITRFCQTRQISLSNRHIQHPPITSTNCLIPIEIPNYVKLTSEYQKQSHQLYKLSNTNSNRLRNLLKTERGELTQLKGSSYFSNTSQQSPKHFVNIHVERLRKSRQR</sequence>
<gene>
    <name evidence="2" type="ORF">PSON_ATCC_30995.1.T0420248</name>
</gene>
<dbReference type="OrthoDB" id="289424at2759"/>
<comment type="caution">
    <text evidence="2">The sequence shown here is derived from an EMBL/GenBank/DDBJ whole genome shotgun (WGS) entry which is preliminary data.</text>
</comment>
<dbReference type="AlphaFoldDB" id="A0A8S1MXP6"/>
<organism evidence="2 3">
    <name type="scientific">Paramecium sonneborni</name>
    <dbReference type="NCBI Taxonomy" id="65129"/>
    <lineage>
        <taxon>Eukaryota</taxon>
        <taxon>Sar</taxon>
        <taxon>Alveolata</taxon>
        <taxon>Ciliophora</taxon>
        <taxon>Intramacronucleata</taxon>
        <taxon>Oligohymenophorea</taxon>
        <taxon>Peniculida</taxon>
        <taxon>Parameciidae</taxon>
        <taxon>Paramecium</taxon>
    </lineage>
</organism>
<name>A0A8S1MXP6_9CILI</name>
<evidence type="ECO:0000313" key="2">
    <source>
        <dbReference type="EMBL" id="CAD8081845.1"/>
    </source>
</evidence>
<dbReference type="SMART" id="SM00100">
    <property type="entry name" value="cNMP"/>
    <property type="match status" value="2"/>
</dbReference>
<evidence type="ECO:0000313" key="3">
    <source>
        <dbReference type="Proteomes" id="UP000692954"/>
    </source>
</evidence>
<accession>A0A8S1MXP6</accession>
<evidence type="ECO:0000259" key="1">
    <source>
        <dbReference type="PROSITE" id="PS50042"/>
    </source>
</evidence>
<dbReference type="Pfam" id="PF00027">
    <property type="entry name" value="cNMP_binding"/>
    <property type="match status" value="2"/>
</dbReference>
<dbReference type="PROSITE" id="PS50042">
    <property type="entry name" value="CNMP_BINDING_3"/>
    <property type="match status" value="2"/>
</dbReference>
<reference evidence="2" key="1">
    <citation type="submission" date="2021-01" db="EMBL/GenBank/DDBJ databases">
        <authorList>
            <consortium name="Genoscope - CEA"/>
            <person name="William W."/>
        </authorList>
    </citation>
    <scope>NUCLEOTIDE SEQUENCE</scope>
</reference>
<dbReference type="InterPro" id="IPR000595">
    <property type="entry name" value="cNMP-bd_dom"/>
</dbReference>
<protein>
    <recommendedName>
        <fullName evidence="1">Cyclic nucleotide-binding domain-containing protein</fullName>
    </recommendedName>
</protein>
<proteinExistence type="predicted"/>
<dbReference type="InterPro" id="IPR018488">
    <property type="entry name" value="cNMP-bd_CS"/>
</dbReference>
<dbReference type="PANTHER" id="PTHR23011">
    <property type="entry name" value="CYCLIC NUCLEOTIDE-BINDING DOMAIN CONTAINING PROTEIN"/>
    <property type="match status" value="1"/>
</dbReference>
<dbReference type="Proteomes" id="UP000692954">
    <property type="component" value="Unassembled WGS sequence"/>
</dbReference>
<dbReference type="PANTHER" id="PTHR23011:SF28">
    <property type="entry name" value="CYCLIC NUCLEOTIDE-BINDING DOMAIN CONTAINING PROTEIN"/>
    <property type="match status" value="1"/>
</dbReference>
<dbReference type="PROSITE" id="PS00889">
    <property type="entry name" value="CNMP_BINDING_2"/>
    <property type="match status" value="1"/>
</dbReference>
<dbReference type="CDD" id="cd00038">
    <property type="entry name" value="CAP_ED"/>
    <property type="match status" value="2"/>
</dbReference>
<feature type="domain" description="Cyclic nucleotide-binding" evidence="1">
    <location>
        <begin position="214"/>
        <end position="318"/>
    </location>
</feature>
<keyword evidence="3" id="KW-1185">Reference proteome</keyword>
<feature type="domain" description="Cyclic nucleotide-binding" evidence="1">
    <location>
        <begin position="57"/>
        <end position="211"/>
    </location>
</feature>